<dbReference type="PANTHER" id="PTHR45691">
    <property type="entry name" value="PROTEIN DIAPHANOUS"/>
    <property type="match status" value="1"/>
</dbReference>
<accession>A0A182PYK3</accession>
<dbReference type="Proteomes" id="UP000075885">
    <property type="component" value="Unassembled WGS sequence"/>
</dbReference>
<feature type="domain" description="EGF-like" evidence="3">
    <location>
        <begin position="101"/>
        <end position="152"/>
    </location>
</feature>
<feature type="domain" description="EGF-like" evidence="3">
    <location>
        <begin position="53"/>
        <end position="87"/>
    </location>
</feature>
<evidence type="ECO:0000259" key="3">
    <source>
        <dbReference type="SMART" id="SM00181"/>
    </source>
</evidence>
<feature type="signal peptide" evidence="2">
    <location>
        <begin position="1"/>
        <end position="19"/>
    </location>
</feature>
<reference evidence="4" key="2">
    <citation type="submission" date="2020-05" db="UniProtKB">
        <authorList>
            <consortium name="EnsemblMetazoa"/>
        </authorList>
    </citation>
    <scope>IDENTIFICATION</scope>
    <source>
        <strain evidence="4">Epiroticus2</strain>
    </source>
</reference>
<dbReference type="GO" id="GO:0030041">
    <property type="term" value="P:actin filament polymerization"/>
    <property type="evidence" value="ECO:0007669"/>
    <property type="project" value="TreeGrafter"/>
</dbReference>
<dbReference type="InterPro" id="IPR051412">
    <property type="entry name" value="Formin_Homology_Diaphanous_sf"/>
</dbReference>
<proteinExistence type="predicted"/>
<feature type="chain" id="PRO_5008132040" description="EGF-like domain-containing protein" evidence="2">
    <location>
        <begin position="20"/>
        <end position="590"/>
    </location>
</feature>
<reference evidence="5" key="1">
    <citation type="submission" date="2013-03" db="EMBL/GenBank/DDBJ databases">
        <title>The Genome Sequence of Anopheles epiroticus epiroticus2.</title>
        <authorList>
            <consortium name="The Broad Institute Genomics Platform"/>
            <person name="Neafsey D.E."/>
            <person name="Howell P."/>
            <person name="Walker B."/>
            <person name="Young S.K."/>
            <person name="Zeng Q."/>
            <person name="Gargeya S."/>
            <person name="Fitzgerald M."/>
            <person name="Haas B."/>
            <person name="Abouelleil A."/>
            <person name="Allen A.W."/>
            <person name="Alvarado L."/>
            <person name="Arachchi H.M."/>
            <person name="Berlin A.M."/>
            <person name="Chapman S.B."/>
            <person name="Gainer-Dewar J."/>
            <person name="Goldberg J."/>
            <person name="Griggs A."/>
            <person name="Gujja S."/>
            <person name="Hansen M."/>
            <person name="Howarth C."/>
            <person name="Imamovic A."/>
            <person name="Ireland A."/>
            <person name="Larimer J."/>
            <person name="McCowan C."/>
            <person name="Murphy C."/>
            <person name="Pearson M."/>
            <person name="Poon T.W."/>
            <person name="Priest M."/>
            <person name="Roberts A."/>
            <person name="Saif S."/>
            <person name="Shea T."/>
            <person name="Sisk P."/>
            <person name="Sykes S."/>
            <person name="Wortman J."/>
            <person name="Nusbaum C."/>
            <person name="Birren B."/>
        </authorList>
    </citation>
    <scope>NUCLEOTIDE SEQUENCE [LARGE SCALE GENOMIC DNA]</scope>
    <source>
        <strain evidence="5">Epiroticus2</strain>
    </source>
</reference>
<dbReference type="AlphaFoldDB" id="A0A182PYK3"/>
<evidence type="ECO:0000313" key="4">
    <source>
        <dbReference type="EnsemblMetazoa" id="AEPI014400-PA"/>
    </source>
</evidence>
<dbReference type="InterPro" id="IPR000742">
    <property type="entry name" value="EGF"/>
</dbReference>
<dbReference type="InterPro" id="IPR036084">
    <property type="entry name" value="Ser_inhib-like_sf"/>
</dbReference>
<dbReference type="GO" id="GO:0005884">
    <property type="term" value="C:actin filament"/>
    <property type="evidence" value="ECO:0007669"/>
    <property type="project" value="TreeGrafter"/>
</dbReference>
<protein>
    <recommendedName>
        <fullName evidence="3">EGF-like domain-containing protein</fullName>
    </recommendedName>
</protein>
<feature type="compositionally biased region" description="Low complexity" evidence="1">
    <location>
        <begin position="345"/>
        <end position="359"/>
    </location>
</feature>
<dbReference type="STRING" id="199890.A0A182PYK3"/>
<keyword evidence="2" id="KW-0732">Signal</keyword>
<dbReference type="Gene3D" id="2.10.25.10">
    <property type="entry name" value="Laminin"/>
    <property type="match status" value="3"/>
</dbReference>
<dbReference type="VEuPathDB" id="VectorBase:AEPI014400"/>
<sequence>MPCYVGLLFFVLQVSLSSANNYYEVMGEQPMAYELVCPENEELRDTMPCCEPTCDNDCKNVKCANAYVRQPTCVCKEGYVRHKGKCIPYHLCPAKPPTPPTCGENEELLPSPPSCEPTCTDDCAGRPAHSRYLDQPTCVCKKGYRRHKGKCVRVDQCPSCGPYATLTTSAPCCEPTCENDCSNVLCLSPIQTDEPVCVCQDGYVKHNSTCIKRELCPQTVYLVPKQYCRCGGKRKPKGRVPVPVKYIEVTTKSPPPTPPCSCQKQQVNDEQQSDCYQMSYQPMIYVSPVHTTTAAPQTYSPIQYGPPVTYTPPKNVPRQYHQPQAPCEQRTDPPTTYAPPPTMPPKQYYYHPQSSYHPAPASPPYAYTPPPPVEDSTCSPPPPPPPKSSYVLPSYTVPPPCDGMMDQKVTLQPPYYYQPTPPPKPYTYPPATAQPYLPYHPTTSKPYYQQQPPSSYQDQPYYAIPALKQCSCSINAANGGQQQSSCGRQPYNRPPISYNVATPSTTTVAPTTTACPPACPCNQFYNYHHPSVYKDQPYVNQPPPTTAPLPIDISYIALPGPNCLNAVTSPPCPTPCPTQPPCFSAFSAAK</sequence>
<dbReference type="SUPFAM" id="SSF57567">
    <property type="entry name" value="Serine protease inhibitors"/>
    <property type="match status" value="3"/>
</dbReference>
<keyword evidence="5" id="KW-1185">Reference proteome</keyword>
<dbReference type="EnsemblMetazoa" id="AEPI014400-RA">
    <property type="protein sequence ID" value="AEPI014400-PA"/>
    <property type="gene ID" value="AEPI014400"/>
</dbReference>
<organism evidence="4 5">
    <name type="scientific">Anopheles epiroticus</name>
    <dbReference type="NCBI Taxonomy" id="199890"/>
    <lineage>
        <taxon>Eukaryota</taxon>
        <taxon>Metazoa</taxon>
        <taxon>Ecdysozoa</taxon>
        <taxon>Arthropoda</taxon>
        <taxon>Hexapoda</taxon>
        <taxon>Insecta</taxon>
        <taxon>Pterygota</taxon>
        <taxon>Neoptera</taxon>
        <taxon>Endopterygota</taxon>
        <taxon>Diptera</taxon>
        <taxon>Nematocera</taxon>
        <taxon>Culicoidea</taxon>
        <taxon>Culicidae</taxon>
        <taxon>Anophelinae</taxon>
        <taxon>Anopheles</taxon>
    </lineage>
</organism>
<evidence type="ECO:0000256" key="2">
    <source>
        <dbReference type="SAM" id="SignalP"/>
    </source>
</evidence>
<feature type="domain" description="EGF-like" evidence="3">
    <location>
        <begin position="176"/>
        <end position="211"/>
    </location>
</feature>
<dbReference type="SMART" id="SM00181">
    <property type="entry name" value="EGF"/>
    <property type="match status" value="3"/>
</dbReference>
<evidence type="ECO:0000313" key="5">
    <source>
        <dbReference type="Proteomes" id="UP000075885"/>
    </source>
</evidence>
<dbReference type="CDD" id="cd19941">
    <property type="entry name" value="TIL"/>
    <property type="match status" value="2"/>
</dbReference>
<name>A0A182PYK3_9DIPT</name>
<dbReference type="PANTHER" id="PTHR45691:SF6">
    <property type="entry name" value="PROTEIN DIAPHANOUS"/>
    <property type="match status" value="1"/>
</dbReference>
<feature type="compositionally biased region" description="Pro residues" evidence="1">
    <location>
        <begin position="360"/>
        <end position="387"/>
    </location>
</feature>
<evidence type="ECO:0000256" key="1">
    <source>
        <dbReference type="SAM" id="MobiDB-lite"/>
    </source>
</evidence>
<feature type="region of interest" description="Disordered" evidence="1">
    <location>
        <begin position="298"/>
        <end position="393"/>
    </location>
</feature>